<keyword evidence="4 8" id="KW-0067">ATP-binding</keyword>
<organism evidence="8 9">
    <name type="scientific">Pelagibacterium luteolum</name>
    <dbReference type="NCBI Taxonomy" id="440168"/>
    <lineage>
        <taxon>Bacteria</taxon>
        <taxon>Pseudomonadati</taxon>
        <taxon>Pseudomonadota</taxon>
        <taxon>Alphaproteobacteria</taxon>
        <taxon>Hyphomicrobiales</taxon>
        <taxon>Devosiaceae</taxon>
        <taxon>Pelagibacterium</taxon>
    </lineage>
</organism>
<evidence type="ECO:0000313" key="9">
    <source>
        <dbReference type="Proteomes" id="UP000199495"/>
    </source>
</evidence>
<dbReference type="Pfam" id="PF00005">
    <property type="entry name" value="ABC_tran"/>
    <property type="match status" value="1"/>
</dbReference>
<evidence type="ECO:0000256" key="1">
    <source>
        <dbReference type="ARBA" id="ARBA00005417"/>
    </source>
</evidence>
<dbReference type="GO" id="GO:0016887">
    <property type="term" value="F:ATP hydrolysis activity"/>
    <property type="evidence" value="ECO:0007669"/>
    <property type="project" value="InterPro"/>
</dbReference>
<dbReference type="PANTHER" id="PTHR42794">
    <property type="entry name" value="HEMIN IMPORT ATP-BINDING PROTEIN HMUV"/>
    <property type="match status" value="1"/>
</dbReference>
<dbReference type="Gene3D" id="3.40.50.300">
    <property type="entry name" value="P-loop containing nucleotide triphosphate hydrolases"/>
    <property type="match status" value="1"/>
</dbReference>
<evidence type="ECO:0000256" key="3">
    <source>
        <dbReference type="ARBA" id="ARBA00022741"/>
    </source>
</evidence>
<evidence type="ECO:0000256" key="2">
    <source>
        <dbReference type="ARBA" id="ARBA00022448"/>
    </source>
</evidence>
<accession>A0A1G7YK65</accession>
<dbReference type="InterPro" id="IPR027417">
    <property type="entry name" value="P-loop_NTPase"/>
</dbReference>
<reference evidence="8 9" key="1">
    <citation type="submission" date="2016-10" db="EMBL/GenBank/DDBJ databases">
        <authorList>
            <person name="de Groot N.N."/>
        </authorList>
    </citation>
    <scope>NUCLEOTIDE SEQUENCE [LARGE SCALE GENOMIC DNA]</scope>
    <source>
        <strain evidence="8 9">CGMCC 1.10267</strain>
    </source>
</reference>
<evidence type="ECO:0000256" key="5">
    <source>
        <dbReference type="ARBA" id="ARBA00022967"/>
    </source>
</evidence>
<dbReference type="InterPro" id="IPR003439">
    <property type="entry name" value="ABC_transporter-like_ATP-bd"/>
</dbReference>
<dbReference type="PROSITE" id="PS50893">
    <property type="entry name" value="ABC_TRANSPORTER_2"/>
    <property type="match status" value="1"/>
</dbReference>
<dbReference type="CDD" id="cd03214">
    <property type="entry name" value="ABC_Iron-Siderophores_B12_Hemin"/>
    <property type="match status" value="1"/>
</dbReference>
<dbReference type="AlphaFoldDB" id="A0A1G7YK65"/>
<comment type="similarity">
    <text evidence="1">Belongs to the ABC transporter superfamily.</text>
</comment>
<comment type="function">
    <text evidence="6">Part of the ABC transporter complex HmuTUV involved in hemin import. Responsible for energy coupling to the transport system.</text>
</comment>
<feature type="domain" description="ABC transporter" evidence="7">
    <location>
        <begin position="3"/>
        <end position="237"/>
    </location>
</feature>
<evidence type="ECO:0000256" key="6">
    <source>
        <dbReference type="ARBA" id="ARBA00037066"/>
    </source>
</evidence>
<protein>
    <submittedName>
        <fullName evidence="8">Iron complex transport system ATP-binding protein</fullName>
    </submittedName>
</protein>
<evidence type="ECO:0000256" key="4">
    <source>
        <dbReference type="ARBA" id="ARBA00022840"/>
    </source>
</evidence>
<sequence length="254" mass="28001">MSLVAHNISLTIDGRALLRQVSLDVRRGEVLGLLGPNGSGKTTLLRALSGELVPTSGEVRLLAQDIRDIRLKEQARHRAVMPQNSNTSFGFRSWDIVLMGRHAHIGRNGETMRDYEVVHQCLHRTDTAKFADRIYPTLSGGERSRVTLARALAQETTFLLLDEPTASLDPLHQRQVLELARNLAAEGCGVLTILHDLNLASAFCDRVGILNRGELVVLNETDKAMAPETLEKVFGTPFLKVHVEGRARPAFVMG</sequence>
<keyword evidence="2" id="KW-0813">Transport</keyword>
<keyword evidence="5" id="KW-1278">Translocase</keyword>
<dbReference type="SMART" id="SM00382">
    <property type="entry name" value="AAA"/>
    <property type="match status" value="1"/>
</dbReference>
<dbReference type="InterPro" id="IPR017871">
    <property type="entry name" value="ABC_transporter-like_CS"/>
</dbReference>
<dbReference type="GO" id="GO:0005524">
    <property type="term" value="F:ATP binding"/>
    <property type="evidence" value="ECO:0007669"/>
    <property type="project" value="UniProtKB-KW"/>
</dbReference>
<keyword evidence="9" id="KW-1185">Reference proteome</keyword>
<evidence type="ECO:0000259" key="7">
    <source>
        <dbReference type="PROSITE" id="PS50893"/>
    </source>
</evidence>
<proteinExistence type="inferred from homology"/>
<dbReference type="SUPFAM" id="SSF52540">
    <property type="entry name" value="P-loop containing nucleoside triphosphate hydrolases"/>
    <property type="match status" value="1"/>
</dbReference>
<dbReference type="PANTHER" id="PTHR42794:SF1">
    <property type="entry name" value="HEMIN IMPORT ATP-BINDING PROTEIN HMUV"/>
    <property type="match status" value="1"/>
</dbReference>
<dbReference type="STRING" id="440168.SAMN04487974_11454"/>
<keyword evidence="3" id="KW-0547">Nucleotide-binding</keyword>
<gene>
    <name evidence="8" type="ORF">SAMN04487974_11454</name>
</gene>
<dbReference type="RefSeq" id="WP_090597982.1">
    <property type="nucleotide sequence ID" value="NZ_FNCS01000014.1"/>
</dbReference>
<dbReference type="InterPro" id="IPR003593">
    <property type="entry name" value="AAA+_ATPase"/>
</dbReference>
<dbReference type="OrthoDB" id="9805601at2"/>
<dbReference type="FunFam" id="3.40.50.300:FF:000134">
    <property type="entry name" value="Iron-enterobactin ABC transporter ATP-binding protein"/>
    <property type="match status" value="1"/>
</dbReference>
<evidence type="ECO:0000313" key="8">
    <source>
        <dbReference type="EMBL" id="SDG96726.1"/>
    </source>
</evidence>
<dbReference type="NCBIfam" id="NF010068">
    <property type="entry name" value="PRK13548.1"/>
    <property type="match status" value="1"/>
</dbReference>
<dbReference type="PROSITE" id="PS00211">
    <property type="entry name" value="ABC_TRANSPORTER_1"/>
    <property type="match status" value="1"/>
</dbReference>
<name>A0A1G7YK65_9HYPH</name>
<dbReference type="Proteomes" id="UP000199495">
    <property type="component" value="Unassembled WGS sequence"/>
</dbReference>
<dbReference type="EMBL" id="FNCS01000014">
    <property type="protein sequence ID" value="SDG96726.1"/>
    <property type="molecule type" value="Genomic_DNA"/>
</dbReference>